<feature type="domain" description="Glyoxalase/fosfomycin resistance/dioxygenase" evidence="1">
    <location>
        <begin position="48"/>
        <end position="146"/>
    </location>
</feature>
<evidence type="ECO:0000259" key="1">
    <source>
        <dbReference type="Pfam" id="PF00903"/>
    </source>
</evidence>
<dbReference type="Pfam" id="PF00903">
    <property type="entry name" value="Glyoxalase"/>
    <property type="match status" value="1"/>
</dbReference>
<keyword evidence="3" id="KW-1185">Reference proteome</keyword>
<organism evidence="2 3">
    <name type="scientific">Fusarium albosuccineum</name>
    <dbReference type="NCBI Taxonomy" id="1237068"/>
    <lineage>
        <taxon>Eukaryota</taxon>
        <taxon>Fungi</taxon>
        <taxon>Dikarya</taxon>
        <taxon>Ascomycota</taxon>
        <taxon>Pezizomycotina</taxon>
        <taxon>Sordariomycetes</taxon>
        <taxon>Hypocreomycetidae</taxon>
        <taxon>Hypocreales</taxon>
        <taxon>Nectriaceae</taxon>
        <taxon>Fusarium</taxon>
        <taxon>Fusarium decemcellulare species complex</taxon>
    </lineage>
</organism>
<dbReference type="Proteomes" id="UP000554235">
    <property type="component" value="Unassembled WGS sequence"/>
</dbReference>
<reference evidence="2 3" key="1">
    <citation type="submission" date="2020-01" db="EMBL/GenBank/DDBJ databases">
        <title>Identification and distribution of gene clusters putatively required for synthesis of sphingolipid metabolism inhibitors in phylogenetically diverse species of the filamentous fungus Fusarium.</title>
        <authorList>
            <person name="Kim H.-S."/>
            <person name="Busman M."/>
            <person name="Brown D.W."/>
            <person name="Divon H."/>
            <person name="Uhlig S."/>
            <person name="Proctor R.H."/>
        </authorList>
    </citation>
    <scope>NUCLEOTIDE SEQUENCE [LARGE SCALE GENOMIC DNA]</scope>
    <source>
        <strain evidence="2 3">NRRL 20459</strain>
    </source>
</reference>
<accession>A0A8H4LHX7</accession>
<dbReference type="InterPro" id="IPR029068">
    <property type="entry name" value="Glyas_Bleomycin-R_OHBP_Dase"/>
</dbReference>
<dbReference type="InterPro" id="IPR004360">
    <property type="entry name" value="Glyas_Fos-R_dOase_dom"/>
</dbReference>
<evidence type="ECO:0000313" key="2">
    <source>
        <dbReference type="EMBL" id="KAF4467953.1"/>
    </source>
</evidence>
<proteinExistence type="predicted"/>
<dbReference type="AlphaFoldDB" id="A0A8H4LHX7"/>
<dbReference type="Gene3D" id="3.10.180.10">
    <property type="entry name" value="2,3-Dihydroxybiphenyl 1,2-Dioxygenase, domain 1"/>
    <property type="match status" value="1"/>
</dbReference>
<dbReference type="EMBL" id="JAADYS010000679">
    <property type="protein sequence ID" value="KAF4467953.1"/>
    <property type="molecule type" value="Genomic_DNA"/>
</dbReference>
<comment type="caution">
    <text evidence="2">The sequence shown here is derived from an EMBL/GenBank/DDBJ whole genome shotgun (WGS) entry which is preliminary data.</text>
</comment>
<name>A0A8H4LHX7_9HYPO</name>
<dbReference type="SUPFAM" id="SSF54593">
    <property type="entry name" value="Glyoxalase/Bleomycin resistance protein/Dihydroxybiphenyl dioxygenase"/>
    <property type="match status" value="1"/>
</dbReference>
<protein>
    <submittedName>
        <fullName evidence="2">Glyoxalase-like domain-containing</fullName>
    </submittedName>
</protein>
<sequence length="158" mass="17616">MSDWKPPAYGTPVWMGIPAHDVSRGRLLRILSRCHALNLTYTSLIASQFYDTVFKFSFKDESDKYPKEQIRMFDFNPSLGLTGGIQKAPDHTGNFYPGKGGVCVYWFVENVDSIAATIEKAGGKMLTEKEKEGEHGLFRFFEDTEGTVGAVYQIAGAC</sequence>
<dbReference type="OrthoDB" id="447346at2759"/>
<gene>
    <name evidence="2" type="ORF">FALBO_5187</name>
</gene>
<evidence type="ECO:0000313" key="3">
    <source>
        <dbReference type="Proteomes" id="UP000554235"/>
    </source>
</evidence>